<dbReference type="InterPro" id="IPR043318">
    <property type="entry name" value="KLRG2"/>
</dbReference>
<dbReference type="CDD" id="cd03593">
    <property type="entry name" value="CLECT_NK_receptors_like"/>
    <property type="match status" value="1"/>
</dbReference>
<evidence type="ECO:0000256" key="1">
    <source>
        <dbReference type="ARBA" id="ARBA00004167"/>
    </source>
</evidence>
<dbReference type="InterPro" id="IPR001304">
    <property type="entry name" value="C-type_lectin-like"/>
</dbReference>
<evidence type="ECO:0000256" key="4">
    <source>
        <dbReference type="SAM" id="Phobius"/>
    </source>
</evidence>
<feature type="region of interest" description="Disordered" evidence="3">
    <location>
        <begin position="1"/>
        <end position="134"/>
    </location>
</feature>
<evidence type="ECO:0000256" key="2">
    <source>
        <dbReference type="ARBA" id="ARBA00022734"/>
    </source>
</evidence>
<dbReference type="GO" id="GO:0016020">
    <property type="term" value="C:membrane"/>
    <property type="evidence" value="ECO:0007669"/>
    <property type="project" value="UniProtKB-SubCell"/>
</dbReference>
<keyword evidence="4" id="KW-0472">Membrane</keyword>
<evidence type="ECO:0000256" key="3">
    <source>
        <dbReference type="SAM" id="MobiDB-lite"/>
    </source>
</evidence>
<evidence type="ECO:0000313" key="7">
    <source>
        <dbReference type="Proteomes" id="UP000700334"/>
    </source>
</evidence>
<dbReference type="PROSITE" id="PS50041">
    <property type="entry name" value="C_TYPE_LECTIN_2"/>
    <property type="match status" value="1"/>
</dbReference>
<keyword evidence="6" id="KW-0675">Receptor</keyword>
<dbReference type="PANTHER" id="PTHR47606:SF1">
    <property type="entry name" value="KILLER CELL LECTIN-LIKE RECEPTOR SUBFAMILY G MEMBER 2"/>
    <property type="match status" value="1"/>
</dbReference>
<organism evidence="6 7">
    <name type="scientific">Galemys pyrenaicus</name>
    <name type="common">Iberian desman</name>
    <name type="synonym">Pyrenean desman</name>
    <dbReference type="NCBI Taxonomy" id="202257"/>
    <lineage>
        <taxon>Eukaryota</taxon>
        <taxon>Metazoa</taxon>
        <taxon>Chordata</taxon>
        <taxon>Craniata</taxon>
        <taxon>Vertebrata</taxon>
        <taxon>Euteleostomi</taxon>
        <taxon>Mammalia</taxon>
        <taxon>Eutheria</taxon>
        <taxon>Laurasiatheria</taxon>
        <taxon>Eulipotyphla</taxon>
        <taxon>Talpidae</taxon>
        <taxon>Galemys</taxon>
    </lineage>
</organism>
<keyword evidence="7" id="KW-1185">Reference proteome</keyword>
<dbReference type="InterPro" id="IPR016187">
    <property type="entry name" value="CTDL_fold"/>
</dbReference>
<dbReference type="InterPro" id="IPR016186">
    <property type="entry name" value="C-type_lectin-like/link_sf"/>
</dbReference>
<feature type="domain" description="C-type lectin" evidence="5">
    <location>
        <begin position="318"/>
        <end position="423"/>
    </location>
</feature>
<dbReference type="SMART" id="SM00034">
    <property type="entry name" value="CLECT"/>
    <property type="match status" value="1"/>
</dbReference>
<reference evidence="6" key="1">
    <citation type="journal article" date="2021" name="Evol. Appl.">
        <title>The genome of the Pyrenean desman and the effects of bottlenecks and inbreeding on the genomic landscape of an endangered species.</title>
        <authorList>
            <person name="Escoda L."/>
            <person name="Castresana J."/>
        </authorList>
    </citation>
    <scope>NUCLEOTIDE SEQUENCE</scope>
    <source>
        <strain evidence="6">IBE-C5619</strain>
    </source>
</reference>
<keyword evidence="4" id="KW-1133">Transmembrane helix</keyword>
<comment type="caution">
    <text evidence="6">The sequence shown here is derived from an EMBL/GenBank/DDBJ whole genome shotgun (WGS) entry which is preliminary data.</text>
</comment>
<dbReference type="PANTHER" id="PTHR47606">
    <property type="entry name" value="KILLER CELL LECTIN-LIKE RECEPTOR SUBFAMILY G MEMBER 2"/>
    <property type="match status" value="1"/>
</dbReference>
<dbReference type="Pfam" id="PF00059">
    <property type="entry name" value="Lectin_C"/>
    <property type="match status" value="1"/>
</dbReference>
<accession>A0A8J6DXI7</accession>
<protein>
    <submittedName>
        <fullName evidence="6">Killer cell lectin-like receptor subfamily G member 2</fullName>
    </submittedName>
</protein>
<keyword evidence="2" id="KW-0430">Lectin</keyword>
<feature type="region of interest" description="Disordered" evidence="3">
    <location>
        <begin position="181"/>
        <end position="200"/>
    </location>
</feature>
<feature type="compositionally biased region" description="Pro residues" evidence="3">
    <location>
        <begin position="68"/>
        <end position="83"/>
    </location>
</feature>
<dbReference type="SUPFAM" id="SSF56436">
    <property type="entry name" value="C-type lectin-like"/>
    <property type="match status" value="1"/>
</dbReference>
<dbReference type="GO" id="GO:0030246">
    <property type="term" value="F:carbohydrate binding"/>
    <property type="evidence" value="ECO:0007669"/>
    <property type="project" value="UniProtKB-KW"/>
</dbReference>
<dbReference type="OrthoDB" id="9837851at2759"/>
<feature type="transmembrane region" description="Helical" evidence="4">
    <location>
        <begin position="281"/>
        <end position="301"/>
    </location>
</feature>
<dbReference type="EMBL" id="JAGFMF010011412">
    <property type="protein sequence ID" value="KAG8523355.1"/>
    <property type="molecule type" value="Genomic_DNA"/>
</dbReference>
<dbReference type="Proteomes" id="UP000700334">
    <property type="component" value="Unassembled WGS sequence"/>
</dbReference>
<gene>
    <name evidence="6" type="ORF">J0S82_014212</name>
</gene>
<dbReference type="InterPro" id="IPR033992">
    <property type="entry name" value="NKR-like_CTLD"/>
</dbReference>
<proteinExistence type="predicted"/>
<dbReference type="AlphaFoldDB" id="A0A8J6DXI7"/>
<evidence type="ECO:0000313" key="6">
    <source>
        <dbReference type="EMBL" id="KAG8523355.1"/>
    </source>
</evidence>
<comment type="subcellular location">
    <subcellularLocation>
        <location evidence="1">Membrane</location>
        <topology evidence="1">Single-pass membrane protein</topology>
    </subcellularLocation>
</comment>
<name>A0A8J6DXI7_GALPY</name>
<evidence type="ECO:0000259" key="5">
    <source>
        <dbReference type="PROSITE" id="PS50041"/>
    </source>
</evidence>
<dbReference type="Gene3D" id="3.10.100.10">
    <property type="entry name" value="Mannose-Binding Protein A, subunit A"/>
    <property type="match status" value="1"/>
</dbReference>
<feature type="non-terminal residue" evidence="6">
    <location>
        <position position="1"/>
    </location>
</feature>
<sequence length="467" mass="49467">MEPTRAASGEHAQAEVPMEPLGSRTPELGQPHIPAEERRSENPEGSPSLAREVKAAGGAGQDAAGGQKPPPPRPTLLRVPPPSLGYGAFRRHGAAGPEPQSPGPLAAEPSRDGEASGAELVPGAAPGETAPGSWAPVELQVDVRVTPVGAAGGSRAPSPAPSTRFLTVPVPESPAFSRHASPAFPLLPRTPSPGSTWGRGAPPLVAARPERGRDAEGWFSPTEGLAASQGAPLCRCRCKELGLEKEASVLLQRAETDAAAAKLPRAIKLIGLPVYLRSLQWALAIVAVLLAVSAVAIVALASRAGASCQPCPRGWMWSEEHCYYLSTEAQAWEASQAFCSAHQATLPLLSHTQDFLSRYPVTKYSWVGARRGSQGWHWTNGAPLPHQLFPEEDEDQPDLHCAGLQGGKLVAFDCASSRPWVCVKGTYSKTKYPKLGMPLQGCHLKPPVETERYQWSAPAQMPRIIIS</sequence>
<keyword evidence="4" id="KW-0812">Transmembrane</keyword>